<dbReference type="PANTHER" id="PTHR16062">
    <property type="entry name" value="SWI/SNF-RELATED"/>
    <property type="match status" value="1"/>
</dbReference>
<dbReference type="InterPro" id="IPR037382">
    <property type="entry name" value="Rsc/polybromo"/>
</dbReference>
<keyword evidence="5 8" id="KW-0103">Bromodomain</keyword>
<protein>
    <recommendedName>
        <fullName evidence="14">BAH-domain-containing protein</fullName>
    </recommendedName>
</protein>
<evidence type="ECO:0000256" key="5">
    <source>
        <dbReference type="ARBA" id="ARBA00023117"/>
    </source>
</evidence>
<feature type="region of interest" description="Disordered" evidence="9">
    <location>
        <begin position="117"/>
        <end position="207"/>
    </location>
</feature>
<dbReference type="GO" id="GO:0006338">
    <property type="term" value="P:chromatin remodeling"/>
    <property type="evidence" value="ECO:0007669"/>
    <property type="project" value="InterPro"/>
</dbReference>
<feature type="compositionally biased region" description="Low complexity" evidence="9">
    <location>
        <begin position="135"/>
        <end position="148"/>
    </location>
</feature>
<feature type="non-terminal residue" evidence="12">
    <location>
        <position position="795"/>
    </location>
</feature>
<evidence type="ECO:0000256" key="1">
    <source>
        <dbReference type="ARBA" id="ARBA00004123"/>
    </source>
</evidence>
<keyword evidence="2" id="KW-0677">Repeat</keyword>
<dbReference type="CDD" id="cd04369">
    <property type="entry name" value="Bromodomain"/>
    <property type="match status" value="1"/>
</dbReference>
<organism evidence="12 13">
    <name type="scientific">Athelia psychrophila</name>
    <dbReference type="NCBI Taxonomy" id="1759441"/>
    <lineage>
        <taxon>Eukaryota</taxon>
        <taxon>Fungi</taxon>
        <taxon>Dikarya</taxon>
        <taxon>Basidiomycota</taxon>
        <taxon>Agaricomycotina</taxon>
        <taxon>Agaricomycetes</taxon>
        <taxon>Agaricomycetidae</taxon>
        <taxon>Atheliales</taxon>
        <taxon>Atheliaceae</taxon>
        <taxon>Athelia</taxon>
    </lineage>
</organism>
<dbReference type="OrthoDB" id="1742084at2759"/>
<evidence type="ECO:0000259" key="10">
    <source>
        <dbReference type="PROSITE" id="PS50014"/>
    </source>
</evidence>
<dbReference type="InterPro" id="IPR043151">
    <property type="entry name" value="BAH_sf"/>
</dbReference>
<feature type="compositionally biased region" description="Polar residues" evidence="9">
    <location>
        <begin position="165"/>
        <end position="181"/>
    </location>
</feature>
<dbReference type="GO" id="GO:0006368">
    <property type="term" value="P:transcription elongation by RNA polymerase II"/>
    <property type="evidence" value="ECO:0007669"/>
    <property type="project" value="TreeGrafter"/>
</dbReference>
<dbReference type="STRING" id="436010.A0A166PE29"/>
<evidence type="ECO:0000256" key="8">
    <source>
        <dbReference type="PROSITE-ProRule" id="PRU00035"/>
    </source>
</evidence>
<feature type="region of interest" description="Disordered" evidence="9">
    <location>
        <begin position="220"/>
        <end position="255"/>
    </location>
</feature>
<keyword evidence="6" id="KW-0804">Transcription</keyword>
<proteinExistence type="predicted"/>
<feature type="domain" description="Bromo" evidence="10">
    <location>
        <begin position="26"/>
        <end position="96"/>
    </location>
</feature>
<dbReference type="GO" id="GO:0003682">
    <property type="term" value="F:chromatin binding"/>
    <property type="evidence" value="ECO:0007669"/>
    <property type="project" value="InterPro"/>
</dbReference>
<dbReference type="InterPro" id="IPR036427">
    <property type="entry name" value="Bromodomain-like_sf"/>
</dbReference>
<dbReference type="Gene3D" id="1.20.920.10">
    <property type="entry name" value="Bromodomain-like"/>
    <property type="match status" value="2"/>
</dbReference>
<dbReference type="Proteomes" id="UP000076532">
    <property type="component" value="Unassembled WGS sequence"/>
</dbReference>
<dbReference type="InterPro" id="IPR001025">
    <property type="entry name" value="BAH_dom"/>
</dbReference>
<dbReference type="PROSITE" id="PS50014">
    <property type="entry name" value="BROMODOMAIN_2"/>
    <property type="match status" value="1"/>
</dbReference>
<feature type="compositionally biased region" description="Basic and acidic residues" evidence="9">
    <location>
        <begin position="766"/>
        <end position="775"/>
    </location>
</feature>
<dbReference type="PRINTS" id="PR00503">
    <property type="entry name" value="BROMODOMAIN"/>
</dbReference>
<evidence type="ECO:0000256" key="4">
    <source>
        <dbReference type="ARBA" id="ARBA00023015"/>
    </source>
</evidence>
<evidence type="ECO:0000256" key="9">
    <source>
        <dbReference type="SAM" id="MobiDB-lite"/>
    </source>
</evidence>
<comment type="subcellular location">
    <subcellularLocation>
        <location evidence="1">Nucleus</location>
    </subcellularLocation>
</comment>
<evidence type="ECO:0000313" key="13">
    <source>
        <dbReference type="Proteomes" id="UP000076532"/>
    </source>
</evidence>
<feature type="domain" description="BAH" evidence="11">
    <location>
        <begin position="451"/>
        <end position="576"/>
    </location>
</feature>
<evidence type="ECO:0000313" key="12">
    <source>
        <dbReference type="EMBL" id="KZP25998.1"/>
    </source>
</evidence>
<feature type="region of interest" description="Disordered" evidence="9">
    <location>
        <begin position="635"/>
        <end position="682"/>
    </location>
</feature>
<evidence type="ECO:0000259" key="11">
    <source>
        <dbReference type="PROSITE" id="PS51038"/>
    </source>
</evidence>
<sequence>MALAAGQKQAIEETINVLVNTSPPRGKRHLSAMFMDLVDRAEYPEYYEVIPEPRCLNDIRSSVDKNRYKDALSAYTDLSLVFWNAMFYNEPDSQIAIDAGTLKSVLESEWRKHAILPSDIRASPPPSSAQKVHVKPATVTLPAPTPVKRTSTPRVSTPKPAPAPTTIQYTFPNPQPAQNIASSSRPPPTSSRTRTPISEMDVDGEESMDADIEVDVVDAEPSTRHNRGGSAMPGVPLAGGSGQQEGAGVGMGMERDDDSDEIVRALEKSLPRWEGYEDVGWMSEVSHERHVEIIHVIKSYKDIVGNRLATALESVGEETVVNNTSYTAPLSLKLIESNVRAKKYTSSGDFDKSMIRLFEKARRWHEPCSEPYGRVLLLQRLYQALTSPHPPPGPPYSSPTNFASLRAGPGTARPVHATHTADPEGGVPGVTTFRVSNKDRTFVDEVQYKGWSVRLGDWLHLSNPDDPSRPIVAQVFKCWVSDEISKQGQPGLTMCWYFRPEQTFHPSHRQFWEGEVFKTSHFADHPLDDIIEKIACQFTARHIRGRPRPPFWYPGWPLYVCDSRYNDRERVFVRIKNWNSCVPEEVRKSDEFMPIFPFERSVFPRRYGSPFVVPNPKIGPVKGPGGIGHAVERVEGENADAGRKRPRRTAGGDGPSKGVYVGPGTPGGGSAPAPAYPQQQQQMPYPHRPAAHIEDRSIVNAAGGMAVLGGQAHVEKLPSETARHFDRDPETNEVLWFAAPPLNVAHAPAPKYSLTYLHFLAKKRKAEREGADASKRPKVQPIPTMTEISRRVLAE</sequence>
<dbReference type="AlphaFoldDB" id="A0A166PE29"/>
<dbReference type="Pfam" id="PF01426">
    <property type="entry name" value="BAH"/>
    <property type="match status" value="1"/>
</dbReference>
<keyword evidence="7" id="KW-0539">Nucleus</keyword>
<dbReference type="PROSITE" id="PS51038">
    <property type="entry name" value="BAH"/>
    <property type="match status" value="1"/>
</dbReference>
<dbReference type="Pfam" id="PF00439">
    <property type="entry name" value="Bromodomain"/>
    <property type="match status" value="2"/>
</dbReference>
<keyword evidence="4" id="KW-0805">Transcription regulation</keyword>
<accession>A0A166PE29</accession>
<evidence type="ECO:0008006" key="14">
    <source>
        <dbReference type="Google" id="ProtNLM"/>
    </source>
</evidence>
<dbReference type="InterPro" id="IPR001487">
    <property type="entry name" value="Bromodomain"/>
</dbReference>
<evidence type="ECO:0000256" key="7">
    <source>
        <dbReference type="ARBA" id="ARBA00023242"/>
    </source>
</evidence>
<dbReference type="SMART" id="SM00297">
    <property type="entry name" value="BROMO"/>
    <property type="match status" value="1"/>
</dbReference>
<dbReference type="EMBL" id="KV417517">
    <property type="protein sequence ID" value="KZP25998.1"/>
    <property type="molecule type" value="Genomic_DNA"/>
</dbReference>
<dbReference type="SUPFAM" id="SSF47370">
    <property type="entry name" value="Bromodomain"/>
    <property type="match status" value="2"/>
</dbReference>
<dbReference type="PANTHER" id="PTHR16062:SF21">
    <property type="entry name" value="CHROMATIN STRUCTURE-REMODELING COMPLEX SUBUNIT RSC1-RELATED"/>
    <property type="match status" value="1"/>
</dbReference>
<keyword evidence="3" id="KW-0156">Chromatin regulator</keyword>
<feature type="region of interest" description="Disordered" evidence="9">
    <location>
        <begin position="766"/>
        <end position="795"/>
    </location>
</feature>
<feature type="compositionally biased region" description="Low complexity" evidence="9">
    <location>
        <begin position="671"/>
        <end position="682"/>
    </location>
</feature>
<gene>
    <name evidence="12" type="ORF">FIBSPDRAFT_782552</name>
</gene>
<evidence type="ECO:0000256" key="2">
    <source>
        <dbReference type="ARBA" id="ARBA00022737"/>
    </source>
</evidence>
<evidence type="ECO:0000256" key="3">
    <source>
        <dbReference type="ARBA" id="ARBA00022853"/>
    </source>
</evidence>
<evidence type="ECO:0000256" key="6">
    <source>
        <dbReference type="ARBA" id="ARBA00023163"/>
    </source>
</evidence>
<reference evidence="12 13" key="1">
    <citation type="journal article" date="2016" name="Mol. Biol. Evol.">
        <title>Comparative Genomics of Early-Diverging Mushroom-Forming Fungi Provides Insights into the Origins of Lignocellulose Decay Capabilities.</title>
        <authorList>
            <person name="Nagy L.G."/>
            <person name="Riley R."/>
            <person name="Tritt A."/>
            <person name="Adam C."/>
            <person name="Daum C."/>
            <person name="Floudas D."/>
            <person name="Sun H."/>
            <person name="Yadav J.S."/>
            <person name="Pangilinan J."/>
            <person name="Larsson K.H."/>
            <person name="Matsuura K."/>
            <person name="Barry K."/>
            <person name="Labutti K."/>
            <person name="Kuo R."/>
            <person name="Ohm R.A."/>
            <person name="Bhattacharya S.S."/>
            <person name="Shirouzu T."/>
            <person name="Yoshinaga Y."/>
            <person name="Martin F.M."/>
            <person name="Grigoriev I.V."/>
            <person name="Hibbett D.S."/>
        </authorList>
    </citation>
    <scope>NUCLEOTIDE SEQUENCE [LARGE SCALE GENOMIC DNA]</scope>
    <source>
        <strain evidence="12 13">CBS 109695</strain>
    </source>
</reference>
<dbReference type="SMART" id="SM00439">
    <property type="entry name" value="BAH"/>
    <property type="match status" value="1"/>
</dbReference>
<dbReference type="GO" id="GO:0016586">
    <property type="term" value="C:RSC-type complex"/>
    <property type="evidence" value="ECO:0007669"/>
    <property type="project" value="InterPro"/>
</dbReference>
<name>A0A166PE29_9AGAM</name>
<dbReference type="Gene3D" id="2.30.30.490">
    <property type="match status" value="1"/>
</dbReference>
<feature type="region of interest" description="Disordered" evidence="9">
    <location>
        <begin position="409"/>
        <end position="429"/>
    </location>
</feature>
<feature type="compositionally biased region" description="Gly residues" evidence="9">
    <location>
        <begin position="237"/>
        <end position="251"/>
    </location>
</feature>
<dbReference type="CDD" id="cd04717">
    <property type="entry name" value="BAH_polybromo"/>
    <property type="match status" value="1"/>
</dbReference>
<keyword evidence="13" id="KW-1185">Reference proteome</keyword>